<proteinExistence type="predicted"/>
<dbReference type="SUPFAM" id="SSF46955">
    <property type="entry name" value="Putative DNA-binding domain"/>
    <property type="match status" value="1"/>
</dbReference>
<dbReference type="Pfam" id="PF12728">
    <property type="entry name" value="HTH_17"/>
    <property type="match status" value="1"/>
</dbReference>
<dbReference type="InterPro" id="IPR009061">
    <property type="entry name" value="DNA-bd_dom_put_sf"/>
</dbReference>
<comment type="caution">
    <text evidence="2">The sequence shown here is derived from an EMBL/GenBank/DDBJ whole genome shotgun (WGS) entry which is preliminary data.</text>
</comment>
<organism evidence="2 3">
    <name type="scientific">Mucilaginibacter aquatilis</name>
    <dbReference type="NCBI Taxonomy" id="1517760"/>
    <lineage>
        <taxon>Bacteria</taxon>
        <taxon>Pseudomonadati</taxon>
        <taxon>Bacteroidota</taxon>
        <taxon>Sphingobacteriia</taxon>
        <taxon>Sphingobacteriales</taxon>
        <taxon>Sphingobacteriaceae</taxon>
        <taxon>Mucilaginibacter</taxon>
    </lineage>
</organism>
<evidence type="ECO:0000313" key="3">
    <source>
        <dbReference type="Proteomes" id="UP000434850"/>
    </source>
</evidence>
<evidence type="ECO:0000259" key="1">
    <source>
        <dbReference type="Pfam" id="PF12728"/>
    </source>
</evidence>
<name>A0A6I4I5R0_9SPHI</name>
<dbReference type="PANTHER" id="PTHR34585:SF22">
    <property type="entry name" value="HELIX-TURN-HELIX DOMAIN-CONTAINING PROTEIN"/>
    <property type="match status" value="1"/>
</dbReference>
<dbReference type="EMBL" id="WQLA01000002">
    <property type="protein sequence ID" value="MVN90535.1"/>
    <property type="molecule type" value="Genomic_DNA"/>
</dbReference>
<protein>
    <submittedName>
        <fullName evidence="2">Helix-turn-helix domain-containing protein</fullName>
    </submittedName>
</protein>
<accession>A0A6I4I5R0</accession>
<dbReference type="Proteomes" id="UP000434850">
    <property type="component" value="Unassembled WGS sequence"/>
</dbReference>
<evidence type="ECO:0000313" key="2">
    <source>
        <dbReference type="EMBL" id="MVN90535.1"/>
    </source>
</evidence>
<dbReference type="AlphaFoldDB" id="A0A6I4I5R0"/>
<dbReference type="InterPro" id="IPR041657">
    <property type="entry name" value="HTH_17"/>
</dbReference>
<gene>
    <name evidence="2" type="ORF">GO816_05290</name>
</gene>
<dbReference type="RefSeq" id="WP_157540319.1">
    <property type="nucleotide sequence ID" value="NZ_WQLA01000002.1"/>
</dbReference>
<reference evidence="2 3" key="1">
    <citation type="submission" date="2019-12" db="EMBL/GenBank/DDBJ databases">
        <title>Mucilaginibacter sp. HME9299 genome sequencing and assembly.</title>
        <authorList>
            <person name="Kang H."/>
            <person name="Kim H."/>
            <person name="Joh K."/>
        </authorList>
    </citation>
    <scope>NUCLEOTIDE SEQUENCE [LARGE SCALE GENOMIC DNA]</scope>
    <source>
        <strain evidence="2 3">HME9299</strain>
    </source>
</reference>
<sequence>MTPNDLLTKKDLEDFKKELFTLLSTLSVPQVQDQPKWLKNTEVKKMLNISASTLQNLRFAGELPYSKIGGTYYYKQSDIE</sequence>
<dbReference type="OrthoDB" id="1524679at2"/>
<feature type="domain" description="Helix-turn-helix" evidence="1">
    <location>
        <begin position="37"/>
        <end position="80"/>
    </location>
</feature>
<dbReference type="PANTHER" id="PTHR34585">
    <property type="match status" value="1"/>
</dbReference>
<keyword evidence="3" id="KW-1185">Reference proteome</keyword>